<evidence type="ECO:0000313" key="9">
    <source>
        <dbReference type="EMBL" id="AEF83514.1"/>
    </source>
</evidence>
<evidence type="ECO:0000256" key="7">
    <source>
        <dbReference type="RuleBase" id="RU363032"/>
    </source>
</evidence>
<organism evidence="9 10">
    <name type="scientific">Leadbettera azotonutricia (strain ATCC BAA-888 / DSM 13862 / ZAS-9)</name>
    <name type="common">Treponema azotonutricium</name>
    <dbReference type="NCBI Taxonomy" id="545695"/>
    <lineage>
        <taxon>Bacteria</taxon>
        <taxon>Pseudomonadati</taxon>
        <taxon>Spirochaetota</taxon>
        <taxon>Spirochaetia</taxon>
        <taxon>Spirochaetales</taxon>
        <taxon>Breznakiellaceae</taxon>
        <taxon>Leadbettera</taxon>
    </lineage>
</organism>
<reference evidence="10" key="1">
    <citation type="submission" date="2009-12" db="EMBL/GenBank/DDBJ databases">
        <title>Complete sequence of Treponema azotonutricium strain ZAS-9.</title>
        <authorList>
            <person name="Tetu S.G."/>
            <person name="Matson E."/>
            <person name="Ren Q."/>
            <person name="Seshadri R."/>
            <person name="Elbourne L."/>
            <person name="Hassan K.A."/>
            <person name="Durkin A."/>
            <person name="Radune D."/>
            <person name="Mohamoud Y."/>
            <person name="Shay R."/>
            <person name="Jin S."/>
            <person name="Zhang X."/>
            <person name="Lucey K."/>
            <person name="Ballor N.R."/>
            <person name="Ottesen E."/>
            <person name="Rosenthal R."/>
            <person name="Allen A."/>
            <person name="Leadbetter J.R."/>
            <person name="Paulsen I.T."/>
        </authorList>
    </citation>
    <scope>NUCLEOTIDE SEQUENCE [LARGE SCALE GENOMIC DNA]</scope>
    <source>
        <strain evidence="10">ATCC BAA-888 / DSM 13862 / ZAS-9</strain>
    </source>
</reference>
<dbReference type="InterPro" id="IPR035906">
    <property type="entry name" value="MetI-like_sf"/>
</dbReference>
<comment type="subcellular location">
    <subcellularLocation>
        <location evidence="1 7">Cell membrane</location>
        <topology evidence="1 7">Multi-pass membrane protein</topology>
    </subcellularLocation>
</comment>
<dbReference type="PROSITE" id="PS50928">
    <property type="entry name" value="ABC_TM1"/>
    <property type="match status" value="1"/>
</dbReference>
<evidence type="ECO:0000256" key="5">
    <source>
        <dbReference type="ARBA" id="ARBA00022989"/>
    </source>
</evidence>
<dbReference type="HOGENOM" id="CLU_016047_1_2_12"/>
<evidence type="ECO:0000256" key="2">
    <source>
        <dbReference type="ARBA" id="ARBA00022448"/>
    </source>
</evidence>
<dbReference type="Proteomes" id="UP000009222">
    <property type="component" value="Chromosome"/>
</dbReference>
<feature type="transmembrane region" description="Helical" evidence="7">
    <location>
        <begin position="113"/>
        <end position="134"/>
    </location>
</feature>
<evidence type="ECO:0000256" key="6">
    <source>
        <dbReference type="ARBA" id="ARBA00023136"/>
    </source>
</evidence>
<evidence type="ECO:0000256" key="3">
    <source>
        <dbReference type="ARBA" id="ARBA00022475"/>
    </source>
</evidence>
<keyword evidence="4 7" id="KW-0812">Transmembrane</keyword>
<gene>
    <name evidence="9" type="ordered locus">TREAZ_3253</name>
</gene>
<feature type="transmembrane region" description="Helical" evidence="7">
    <location>
        <begin position="12"/>
        <end position="37"/>
    </location>
</feature>
<proteinExistence type="inferred from homology"/>
<dbReference type="RefSeq" id="WP_015712309.1">
    <property type="nucleotide sequence ID" value="NC_015577.1"/>
</dbReference>
<dbReference type="CDD" id="cd06261">
    <property type="entry name" value="TM_PBP2"/>
    <property type="match status" value="1"/>
</dbReference>
<dbReference type="eggNOG" id="COG0395">
    <property type="taxonomic scope" value="Bacteria"/>
</dbReference>
<evidence type="ECO:0000256" key="4">
    <source>
        <dbReference type="ARBA" id="ARBA00022692"/>
    </source>
</evidence>
<evidence type="ECO:0000313" key="10">
    <source>
        <dbReference type="Proteomes" id="UP000009222"/>
    </source>
</evidence>
<dbReference type="Gene3D" id="1.10.3720.10">
    <property type="entry name" value="MetI-like"/>
    <property type="match status" value="1"/>
</dbReference>
<dbReference type="GO" id="GO:0005886">
    <property type="term" value="C:plasma membrane"/>
    <property type="evidence" value="ECO:0007669"/>
    <property type="project" value="UniProtKB-SubCell"/>
</dbReference>
<evidence type="ECO:0000256" key="1">
    <source>
        <dbReference type="ARBA" id="ARBA00004651"/>
    </source>
</evidence>
<comment type="similarity">
    <text evidence="7">Belongs to the binding-protein-dependent transport system permease family.</text>
</comment>
<keyword evidence="3" id="KW-1003">Cell membrane</keyword>
<dbReference type="EMBL" id="CP001841">
    <property type="protein sequence ID" value="AEF83514.1"/>
    <property type="molecule type" value="Genomic_DNA"/>
</dbReference>
<dbReference type="PANTHER" id="PTHR43744">
    <property type="entry name" value="ABC TRANSPORTER PERMEASE PROTEIN MG189-RELATED-RELATED"/>
    <property type="match status" value="1"/>
</dbReference>
<evidence type="ECO:0000259" key="8">
    <source>
        <dbReference type="PROSITE" id="PS50928"/>
    </source>
</evidence>
<dbReference type="PANTHER" id="PTHR43744:SF12">
    <property type="entry name" value="ABC TRANSPORTER PERMEASE PROTEIN MG189-RELATED"/>
    <property type="match status" value="1"/>
</dbReference>
<dbReference type="GO" id="GO:0055085">
    <property type="term" value="P:transmembrane transport"/>
    <property type="evidence" value="ECO:0007669"/>
    <property type="project" value="InterPro"/>
</dbReference>
<feature type="transmembrane region" description="Helical" evidence="7">
    <location>
        <begin position="77"/>
        <end position="101"/>
    </location>
</feature>
<reference evidence="9 10" key="2">
    <citation type="journal article" date="2011" name="ISME J.">
        <title>RNA-seq reveals cooperative metabolic interactions between two termite-gut spirochete species in co-culture.</title>
        <authorList>
            <person name="Rosenthal A.Z."/>
            <person name="Matson E.G."/>
            <person name="Eldar A."/>
            <person name="Leadbetter J.R."/>
        </authorList>
    </citation>
    <scope>NUCLEOTIDE SEQUENCE [LARGE SCALE GENOMIC DNA]</scope>
    <source>
        <strain evidence="10">ATCC BAA-888 / DSM 13862 / ZAS-9</strain>
    </source>
</reference>
<dbReference type="InParanoid" id="F5Y967"/>
<feature type="transmembrane region" description="Helical" evidence="7">
    <location>
        <begin position="244"/>
        <end position="268"/>
    </location>
</feature>
<name>F5Y967_LEAAZ</name>
<accession>F5Y967</accession>
<dbReference type="STRING" id="545695.TREAZ_3253"/>
<dbReference type="KEGG" id="taz:TREAZ_3253"/>
<keyword evidence="2 7" id="KW-0813">Transport</keyword>
<keyword evidence="10" id="KW-1185">Reference proteome</keyword>
<dbReference type="AlphaFoldDB" id="F5Y967"/>
<keyword evidence="6 7" id="KW-0472">Membrane</keyword>
<dbReference type="SUPFAM" id="SSF161098">
    <property type="entry name" value="MetI-like"/>
    <property type="match status" value="1"/>
</dbReference>
<feature type="transmembrane region" description="Helical" evidence="7">
    <location>
        <begin position="203"/>
        <end position="224"/>
    </location>
</feature>
<dbReference type="Pfam" id="PF00528">
    <property type="entry name" value="BPD_transp_1"/>
    <property type="match status" value="1"/>
</dbReference>
<protein>
    <submittedName>
        <fullName evidence="9">ABC transporter, permease protein</fullName>
    </submittedName>
</protein>
<keyword evidence="5 7" id="KW-1133">Transmembrane helix</keyword>
<sequence length="284" mass="31506">MKSNAAIYGKKKFSLFWVLAIVFAVVWLVIAGAPFVFQIFTSLKTQGEFITGGLFKIPDRLSFENYATVMQGGFYRYFVNSVIVLAVSLTLLLFISAFAAYPLSRMQFKLNRPIFGAIVATMSIPIHITLIPVFMMSIRMNVYDNVIAVIGPNVAFNLPMSIFILTAFMQGLSKEIEEAAEIDGCGKFAAFFKVIFPLSKSGLATLGIYNGVVIWNEFIFVMILTQSQKSRTLPLAIWEYQGQYSMNTPLIMALLVLSSLPVILLYVFGQDKLVKGMMAGAVKG</sequence>
<feature type="transmembrane region" description="Helical" evidence="7">
    <location>
        <begin position="146"/>
        <end position="168"/>
    </location>
</feature>
<dbReference type="OrthoDB" id="9771544at2"/>
<feature type="domain" description="ABC transmembrane type-1" evidence="8">
    <location>
        <begin position="78"/>
        <end position="269"/>
    </location>
</feature>
<dbReference type="InterPro" id="IPR000515">
    <property type="entry name" value="MetI-like"/>
</dbReference>